<name>I5AU71_EUBC6</name>
<reference evidence="2 3" key="2">
    <citation type="submission" date="2012-02" db="EMBL/GenBank/DDBJ databases">
        <title>Improved High-Quality Draft sequence of Eubacterium cellulosolvens 6.</title>
        <authorList>
            <consortium name="US DOE Joint Genome Institute"/>
            <person name="Lucas S."/>
            <person name="Han J."/>
            <person name="Lapidus A."/>
            <person name="Cheng J.-F."/>
            <person name="Goodwin L."/>
            <person name="Pitluck S."/>
            <person name="Peters L."/>
            <person name="Mikhailova N."/>
            <person name="Gu W."/>
            <person name="Detter J.C."/>
            <person name="Han C."/>
            <person name="Tapia R."/>
            <person name="Land M."/>
            <person name="Hauser L."/>
            <person name="Kyrpides N."/>
            <person name="Ivanova N."/>
            <person name="Pagani I."/>
            <person name="Johnson E."/>
            <person name="Mukhopadhyay B."/>
            <person name="Anderson I."/>
            <person name="Woyke T."/>
        </authorList>
    </citation>
    <scope>NUCLEOTIDE SEQUENCE [LARGE SCALE GENOMIC DNA]</scope>
    <source>
        <strain evidence="2 3">6</strain>
    </source>
</reference>
<keyword evidence="1" id="KW-0472">Membrane</keyword>
<keyword evidence="3" id="KW-1185">Reference proteome</keyword>
<evidence type="ECO:0000313" key="2">
    <source>
        <dbReference type="EMBL" id="EIM57344.1"/>
    </source>
</evidence>
<feature type="transmembrane region" description="Helical" evidence="1">
    <location>
        <begin position="344"/>
        <end position="366"/>
    </location>
</feature>
<evidence type="ECO:0000256" key="1">
    <source>
        <dbReference type="SAM" id="Phobius"/>
    </source>
</evidence>
<evidence type="ECO:0008006" key="4">
    <source>
        <dbReference type="Google" id="ProtNLM"/>
    </source>
</evidence>
<keyword evidence="1" id="KW-1133">Transmembrane helix</keyword>
<dbReference type="eggNOG" id="COG2898">
    <property type="taxonomic scope" value="Bacteria"/>
</dbReference>
<keyword evidence="1" id="KW-0812">Transmembrane</keyword>
<feature type="transmembrane region" description="Helical" evidence="1">
    <location>
        <begin position="399"/>
        <end position="423"/>
    </location>
</feature>
<feature type="transmembrane region" description="Helical" evidence="1">
    <location>
        <begin position="188"/>
        <end position="206"/>
    </location>
</feature>
<sequence>MLSILIKKQLAEIFRAYLYNPKKNKARSKFSIFLMFTLFILLMVGMLGGMFSYLSWSLRPVIQLGLGWFYFSLLSGLAIFLGAFGSVFNTFSGLYLAKDNDLLLSMPIPVDYVIISRLVTVYLMGLMYCSTVTIPATVVYFITDSFSIMKLAGSILWIFAVSVIVFALSCLLGYVVAFFSTKLKRKNITTVIIALVFITVYYIVYFKAADIMRDLLLHAQLYGDKVKGAAYPLYLFGAMGTGDGIAMAIYAVVVVLLIALVWIVLSRSFLKIVTSTGKESHVTYREKTVRRKSSFGALFGKELGRFTGSSSYMLNCGLGIIILPFIGVLFVLKGAALQEMINFLFAEAHGAVALVIITAICGCASMNDIATPSISLEGKNLWILQSLPVSVISILRAKVFLQFILTEIPALVPMICACAVFELTITEKIFILVIPTLYIGLVSLFGMFLGLHNPNLKWTSEIYPIKQSLSVLFALFGGMFYAIAIFVGFVFFHEVAGVMGYLGITTAVTAVLLLLLVLWLHRGAPKLFAKLG</sequence>
<feature type="transmembrane region" description="Helical" evidence="1">
    <location>
        <begin position="68"/>
        <end position="97"/>
    </location>
</feature>
<organism evidence="2 3">
    <name type="scientific">Eubacterium cellulosolvens (strain ATCC 43171 / JCM 9499 / 6)</name>
    <name type="common">Cillobacterium cellulosolvens</name>
    <dbReference type="NCBI Taxonomy" id="633697"/>
    <lineage>
        <taxon>Bacteria</taxon>
        <taxon>Bacillati</taxon>
        <taxon>Bacillota</taxon>
        <taxon>Clostridia</taxon>
        <taxon>Eubacteriales</taxon>
        <taxon>Eubacteriaceae</taxon>
        <taxon>Eubacterium</taxon>
    </lineage>
</organism>
<accession>I5AU71</accession>
<reference evidence="2 3" key="1">
    <citation type="submission" date="2010-08" db="EMBL/GenBank/DDBJ databases">
        <authorList>
            <consortium name="US DOE Joint Genome Institute (JGI-PGF)"/>
            <person name="Lucas S."/>
            <person name="Copeland A."/>
            <person name="Lapidus A."/>
            <person name="Cheng J.-F."/>
            <person name="Bruce D."/>
            <person name="Goodwin L."/>
            <person name="Pitluck S."/>
            <person name="Land M.L."/>
            <person name="Hauser L."/>
            <person name="Chang Y.-J."/>
            <person name="Anderson I.J."/>
            <person name="Johnson E."/>
            <person name="Mulhopadhyay B."/>
            <person name="Kyrpides N."/>
            <person name="Woyke T.J."/>
        </authorList>
    </citation>
    <scope>NUCLEOTIDE SEQUENCE [LARGE SCALE GENOMIC DNA]</scope>
    <source>
        <strain evidence="2 3">6</strain>
    </source>
</reference>
<dbReference type="HOGENOM" id="CLU_031634_1_0_9"/>
<dbReference type="EMBL" id="CM001487">
    <property type="protein sequence ID" value="EIM57344.1"/>
    <property type="molecule type" value="Genomic_DNA"/>
</dbReference>
<evidence type="ECO:0000313" key="3">
    <source>
        <dbReference type="Proteomes" id="UP000005753"/>
    </source>
</evidence>
<gene>
    <name evidence="2" type="ORF">EubceDRAFT1_1555</name>
</gene>
<feature type="transmembrane region" description="Helical" evidence="1">
    <location>
        <begin position="471"/>
        <end position="492"/>
    </location>
</feature>
<dbReference type="STRING" id="633697.EubceDRAFT1_1555"/>
<feature type="transmembrane region" description="Helical" evidence="1">
    <location>
        <begin position="32"/>
        <end position="56"/>
    </location>
</feature>
<feature type="transmembrane region" description="Helical" evidence="1">
    <location>
        <begin position="498"/>
        <end position="520"/>
    </location>
</feature>
<feature type="transmembrane region" description="Helical" evidence="1">
    <location>
        <begin position="118"/>
        <end position="142"/>
    </location>
</feature>
<feature type="transmembrane region" description="Helical" evidence="1">
    <location>
        <begin position="154"/>
        <end position="176"/>
    </location>
</feature>
<feature type="transmembrane region" description="Helical" evidence="1">
    <location>
        <begin position="429"/>
        <end position="451"/>
    </location>
</feature>
<protein>
    <recommendedName>
        <fullName evidence="4">ABC-2 type transport system permease protein</fullName>
    </recommendedName>
</protein>
<feature type="transmembrane region" description="Helical" evidence="1">
    <location>
        <begin position="312"/>
        <end position="332"/>
    </location>
</feature>
<proteinExistence type="predicted"/>
<dbReference type="AlphaFoldDB" id="I5AU71"/>
<dbReference type="Proteomes" id="UP000005753">
    <property type="component" value="Chromosome"/>
</dbReference>
<feature type="transmembrane region" description="Helical" evidence="1">
    <location>
        <begin position="245"/>
        <end position="265"/>
    </location>
</feature>
<dbReference type="OrthoDB" id="138672at2"/>